<dbReference type="AlphaFoldDB" id="A0A261F6T9"/>
<protein>
    <submittedName>
        <fullName evidence="2">ATPase AAA</fullName>
    </submittedName>
</protein>
<dbReference type="RefSeq" id="WP_094725995.1">
    <property type="nucleotide sequence ID" value="NZ_JBHLWS010000010.1"/>
</dbReference>
<accession>A0A261F6T9</accession>
<dbReference type="Gene3D" id="1.10.10.10">
    <property type="entry name" value="Winged helix-like DNA-binding domain superfamily/Winged helix DNA-binding domain"/>
    <property type="match status" value="1"/>
</dbReference>
<evidence type="ECO:0000313" key="2">
    <source>
        <dbReference type="EMBL" id="OZG54869.1"/>
    </source>
</evidence>
<dbReference type="Gene3D" id="3.30.950.30">
    <property type="entry name" value="Schlafen, AAA domain"/>
    <property type="match status" value="1"/>
</dbReference>
<dbReference type="EMBL" id="MWWT01000001">
    <property type="protein sequence ID" value="OZG54869.1"/>
    <property type="molecule type" value="Genomic_DNA"/>
</dbReference>
<evidence type="ECO:0000313" key="3">
    <source>
        <dbReference type="Proteomes" id="UP000243657"/>
    </source>
</evidence>
<sequence length="550" mass="60890">MLPNKENLTVEFKSDVKRYPDSDIFDAVVAFANTEGGDLYLGIEDDGSITGVHPSHKNTFTLAAYIANNTIPPVAVRTEIIEAEQPVLRISVPKSSSGIVATLSGKVTHRRLKIDGTPENIPLYPSEFATRLSDLRTLDYSSMPLYESSLTDFSPSEIDHLKTLILSYNGDRSLLELPDTDLFKALGLVRDIQGELIPTVTGILLLGTQASLAQHIPTHSTSFQVLVGTDVTVNDDFSLPLLSSIEKVNSYMEVQNTKQEVEVGLFQMSAYAFHPRAVREAIVNAYSHRDYSKMGRVRIALTDDGLTIANPGGFIEGIQLDNLLDAEPHGRNPLLSDVLKRIGLAERTGRGIDRIFESSLIYGSSLPDYTKSTSAHVSLFIPRSTPDPQMTKLVADEQNALGRPLPLHTLFLLNALRDAPRSSAQFLAEATHLPLVAVKNTVEFCVDRGLVEAYGRNPHKEYMLSSRVYGTHDKRIGYVLQKNIDDTRYAALILHLAQQSTYISRADVIELLHVDGPKAYRLIRSLVDDGKLEAVSRGRYAKYRYITPVE</sequence>
<proteinExistence type="predicted"/>
<evidence type="ECO:0000259" key="1">
    <source>
        <dbReference type="Pfam" id="PF04326"/>
    </source>
</evidence>
<dbReference type="InterPro" id="IPR007421">
    <property type="entry name" value="Schlafen_AlbA_2_dom"/>
</dbReference>
<dbReference type="InterPro" id="IPR036388">
    <property type="entry name" value="WH-like_DNA-bd_sf"/>
</dbReference>
<name>A0A261F6T9_9BIFI</name>
<feature type="domain" description="Schlafen AlbA-2" evidence="1">
    <location>
        <begin position="6"/>
        <end position="111"/>
    </location>
</feature>
<dbReference type="PANTHER" id="PTHR30595:SF6">
    <property type="entry name" value="SCHLAFEN ALBA-2 DOMAIN-CONTAINING PROTEIN"/>
    <property type="match status" value="1"/>
</dbReference>
<dbReference type="InterPro" id="IPR038475">
    <property type="entry name" value="RecG_C_sf"/>
</dbReference>
<dbReference type="PANTHER" id="PTHR30595">
    <property type="entry name" value="GLPR-RELATED TRANSCRIPTIONAL REPRESSOR"/>
    <property type="match status" value="1"/>
</dbReference>
<dbReference type="Pfam" id="PF04326">
    <property type="entry name" value="SLFN_AlbA_2"/>
    <property type="match status" value="1"/>
</dbReference>
<dbReference type="Proteomes" id="UP000243657">
    <property type="component" value="Unassembled WGS sequence"/>
</dbReference>
<dbReference type="InterPro" id="IPR038461">
    <property type="entry name" value="Schlafen_AlbA_2_dom_sf"/>
</dbReference>
<dbReference type="Gene3D" id="3.30.565.60">
    <property type="match status" value="1"/>
</dbReference>
<comment type="caution">
    <text evidence="2">The sequence shown here is derived from an EMBL/GenBank/DDBJ whole genome shotgun (WGS) entry which is preliminary data.</text>
</comment>
<reference evidence="2 3" key="1">
    <citation type="journal article" date="2017" name="BMC Genomics">
        <title>Comparative genomic and phylogenomic analyses of the Bifidobacteriaceae family.</title>
        <authorList>
            <person name="Lugli G.A."/>
            <person name="Milani C."/>
            <person name="Turroni F."/>
            <person name="Duranti S."/>
            <person name="Mancabelli L."/>
            <person name="Mangifesta M."/>
            <person name="Ferrario C."/>
            <person name="Modesto M."/>
            <person name="Mattarelli P."/>
            <person name="Jiri K."/>
            <person name="van Sinderen D."/>
            <person name="Ventura M."/>
        </authorList>
    </citation>
    <scope>NUCLEOTIDE SEQUENCE [LARGE SCALE GENOMIC DNA]</scope>
    <source>
        <strain evidence="2 3">DSM 24762</strain>
    </source>
</reference>
<keyword evidence="3" id="KW-1185">Reference proteome</keyword>
<dbReference type="Pfam" id="PF13749">
    <property type="entry name" value="HATPase_c_4"/>
    <property type="match status" value="1"/>
</dbReference>
<gene>
    <name evidence="2" type="ORF">ALMA_0194</name>
</gene>
<organism evidence="2 3">
    <name type="scientific">Alloscardovia macacae</name>
    <dbReference type="NCBI Taxonomy" id="1160091"/>
    <lineage>
        <taxon>Bacteria</taxon>
        <taxon>Bacillati</taxon>
        <taxon>Actinomycetota</taxon>
        <taxon>Actinomycetes</taxon>
        <taxon>Bifidobacteriales</taxon>
        <taxon>Bifidobacteriaceae</taxon>
        <taxon>Alloscardovia</taxon>
    </lineage>
</organism>